<dbReference type="SUPFAM" id="SSF53955">
    <property type="entry name" value="Lysozyme-like"/>
    <property type="match status" value="1"/>
</dbReference>
<dbReference type="SUPFAM" id="SSF48452">
    <property type="entry name" value="TPR-like"/>
    <property type="match status" value="1"/>
</dbReference>
<evidence type="ECO:0000313" key="7">
    <source>
        <dbReference type="Proteomes" id="UP000823630"/>
    </source>
</evidence>
<comment type="caution">
    <text evidence="6">The sequence shown here is derived from an EMBL/GenBank/DDBJ whole genome shotgun (WGS) entry which is preliminary data.</text>
</comment>
<dbReference type="EMBL" id="JADINC010000028">
    <property type="protein sequence ID" value="MBO8425227.1"/>
    <property type="molecule type" value="Genomic_DNA"/>
</dbReference>
<feature type="transmembrane region" description="Helical" evidence="5">
    <location>
        <begin position="21"/>
        <end position="39"/>
    </location>
</feature>
<dbReference type="InterPro" id="IPR011990">
    <property type="entry name" value="TPR-like_helical_dom_sf"/>
</dbReference>
<dbReference type="InterPro" id="IPR023346">
    <property type="entry name" value="Lysozyme-like_dom_sf"/>
</dbReference>
<gene>
    <name evidence="6" type="ORF">IAC69_01975</name>
</gene>
<dbReference type="Gene3D" id="1.10.530.40">
    <property type="match status" value="1"/>
</dbReference>
<reference evidence="6" key="1">
    <citation type="submission" date="2020-10" db="EMBL/GenBank/DDBJ databases">
        <authorList>
            <person name="Gilroy R."/>
        </authorList>
    </citation>
    <scope>NUCLEOTIDE SEQUENCE</scope>
    <source>
        <strain evidence="6">8207</strain>
    </source>
</reference>
<dbReference type="SMART" id="SM00028">
    <property type="entry name" value="TPR"/>
    <property type="match status" value="3"/>
</dbReference>
<dbReference type="InterPro" id="IPR051685">
    <property type="entry name" value="Ycf3/AcsC/BcsC/TPR_MFPF"/>
</dbReference>
<evidence type="ECO:0000256" key="3">
    <source>
        <dbReference type="ARBA" id="ARBA00022737"/>
    </source>
</evidence>
<evidence type="ECO:0000256" key="1">
    <source>
        <dbReference type="ARBA" id="ARBA00022529"/>
    </source>
</evidence>
<keyword evidence="5" id="KW-0812">Transmembrane</keyword>
<dbReference type="Proteomes" id="UP000823630">
    <property type="component" value="Unassembled WGS sequence"/>
</dbReference>
<sequence length="539" mass="60370">QTVYKNSAILKLMKKYPNASAHILWLFGLSAIGGGYVVADYVADRIDTVKEKTIDSEDYDIAAPGTYGEFLNKIRPITPFLIADLIAKEGVHVNDQGLHTPYLDSKNVPTIGFGSTLLKDGSRVTLDTPPITTDEAYELARWHLEEGETYFVLYCYDVAMRGVNMNTTSKALGLSSIVYNAYSKLIENPNDKNHQNRFDKLRKIYDEYGYATPDSLIEECFAKYPVSAPTSFGQEFLNGAESGTLADKLGGFLAGGRGMAWRRWLEAGLITGDISPQMLMDCPVNGMYEFYTVMGQEKTAFFTGDAENRRVNRDTYAKFKQWLKNPVNADGQSLAGWDVVSDYLPKDILAECRNGKCELGNTEFVRHIDGSQKRHDIAVKTYAIGYEQEYNNAIEKYKSGDYNSALSELSKMVKKYPKNALLYNDLAATYNKLGQYDNAIKYARKILHDIGDKSQYAAAQYNAGVAYEKQGKLDAALKNFELSVKNGNARVNKDVKRVREKIKNQKLASFDKAKSSIEKTGYVHDIGVYSVLNDKKTNV</sequence>
<evidence type="ECO:0000313" key="6">
    <source>
        <dbReference type="EMBL" id="MBO8425227.1"/>
    </source>
</evidence>
<keyword evidence="2" id="KW-0081">Bacteriolytic enzyme</keyword>
<keyword evidence="5" id="KW-1133">Transmembrane helix</keyword>
<dbReference type="PANTHER" id="PTHR44943">
    <property type="entry name" value="CELLULOSE SYNTHASE OPERON PROTEIN C"/>
    <property type="match status" value="1"/>
</dbReference>
<dbReference type="InterPro" id="IPR023347">
    <property type="entry name" value="Lysozyme_dom_sf"/>
</dbReference>
<evidence type="ECO:0000256" key="5">
    <source>
        <dbReference type="SAM" id="Phobius"/>
    </source>
</evidence>
<dbReference type="GO" id="GO:0031640">
    <property type="term" value="P:killing of cells of another organism"/>
    <property type="evidence" value="ECO:0007669"/>
    <property type="project" value="UniProtKB-KW"/>
</dbReference>
<name>A0A9D9GUQ3_9PROT</name>
<accession>A0A9D9GUQ3</accession>
<keyword evidence="1" id="KW-0929">Antimicrobial</keyword>
<keyword evidence="5" id="KW-0472">Membrane</keyword>
<keyword evidence="3" id="KW-0677">Repeat</keyword>
<dbReference type="InterPro" id="IPR019734">
    <property type="entry name" value="TPR_rpt"/>
</dbReference>
<dbReference type="Gene3D" id="1.25.40.10">
    <property type="entry name" value="Tetratricopeptide repeat domain"/>
    <property type="match status" value="1"/>
</dbReference>
<evidence type="ECO:0000256" key="4">
    <source>
        <dbReference type="ARBA" id="ARBA00022803"/>
    </source>
</evidence>
<evidence type="ECO:0000256" key="2">
    <source>
        <dbReference type="ARBA" id="ARBA00022638"/>
    </source>
</evidence>
<dbReference type="PANTHER" id="PTHR44943:SF8">
    <property type="entry name" value="TPR REPEAT-CONTAINING PROTEIN MJ0263"/>
    <property type="match status" value="1"/>
</dbReference>
<dbReference type="Pfam" id="PF13424">
    <property type="entry name" value="TPR_12"/>
    <property type="match status" value="1"/>
</dbReference>
<organism evidence="6 7">
    <name type="scientific">Candidatus Enterousia avistercoris</name>
    <dbReference type="NCBI Taxonomy" id="2840788"/>
    <lineage>
        <taxon>Bacteria</taxon>
        <taxon>Pseudomonadati</taxon>
        <taxon>Pseudomonadota</taxon>
        <taxon>Alphaproteobacteria</taxon>
        <taxon>Candidatus Enterousia</taxon>
    </lineage>
</organism>
<feature type="non-terminal residue" evidence="6">
    <location>
        <position position="1"/>
    </location>
</feature>
<dbReference type="GO" id="GO:0003796">
    <property type="term" value="F:lysozyme activity"/>
    <property type="evidence" value="ECO:0007669"/>
    <property type="project" value="InterPro"/>
</dbReference>
<keyword evidence="4" id="KW-0802">TPR repeat</keyword>
<dbReference type="GO" id="GO:0042742">
    <property type="term" value="P:defense response to bacterium"/>
    <property type="evidence" value="ECO:0007669"/>
    <property type="project" value="UniProtKB-KW"/>
</dbReference>
<reference evidence="6" key="2">
    <citation type="journal article" date="2021" name="PeerJ">
        <title>Extensive microbial diversity within the chicken gut microbiome revealed by metagenomics and culture.</title>
        <authorList>
            <person name="Gilroy R."/>
            <person name="Ravi A."/>
            <person name="Getino M."/>
            <person name="Pursley I."/>
            <person name="Horton D.L."/>
            <person name="Alikhan N.F."/>
            <person name="Baker D."/>
            <person name="Gharbi K."/>
            <person name="Hall N."/>
            <person name="Watson M."/>
            <person name="Adriaenssens E.M."/>
            <person name="Foster-Nyarko E."/>
            <person name="Jarju S."/>
            <person name="Secka A."/>
            <person name="Antonio M."/>
            <person name="Oren A."/>
            <person name="Chaudhuri R.R."/>
            <person name="La Ragione R."/>
            <person name="Hildebrand F."/>
            <person name="Pallen M.J."/>
        </authorList>
    </citation>
    <scope>NUCLEOTIDE SEQUENCE</scope>
    <source>
        <strain evidence="6">8207</strain>
    </source>
</reference>
<dbReference type="AlphaFoldDB" id="A0A9D9GUQ3"/>
<protein>
    <submittedName>
        <fullName evidence="6">Tetratricopeptide repeat protein</fullName>
    </submittedName>
</protein>
<proteinExistence type="predicted"/>